<name>A0A918JGY6_9ACTN</name>
<feature type="region of interest" description="Disordered" evidence="1">
    <location>
        <begin position="47"/>
        <end position="69"/>
    </location>
</feature>
<proteinExistence type="predicted"/>
<feature type="region of interest" description="Disordered" evidence="1">
    <location>
        <begin position="1"/>
        <end position="32"/>
    </location>
</feature>
<dbReference type="Proteomes" id="UP000620224">
    <property type="component" value="Unassembled WGS sequence"/>
</dbReference>
<reference evidence="2" key="2">
    <citation type="submission" date="2020-09" db="EMBL/GenBank/DDBJ databases">
        <authorList>
            <person name="Sun Q."/>
            <person name="Ohkuma M."/>
        </authorList>
    </citation>
    <scope>NUCLEOTIDE SEQUENCE</scope>
    <source>
        <strain evidence="2">JCM 4490</strain>
    </source>
</reference>
<evidence type="ECO:0000313" key="2">
    <source>
        <dbReference type="EMBL" id="GGW79584.1"/>
    </source>
</evidence>
<comment type="caution">
    <text evidence="2">The sequence shown here is derived from an EMBL/GenBank/DDBJ whole genome shotgun (WGS) entry which is preliminary data.</text>
</comment>
<dbReference type="AlphaFoldDB" id="A0A918JGY6"/>
<reference evidence="2" key="1">
    <citation type="journal article" date="2014" name="Int. J. Syst. Evol. Microbiol.">
        <title>Complete genome sequence of Corynebacterium casei LMG S-19264T (=DSM 44701T), isolated from a smear-ripened cheese.</title>
        <authorList>
            <consortium name="US DOE Joint Genome Institute (JGI-PGF)"/>
            <person name="Walter F."/>
            <person name="Albersmeier A."/>
            <person name="Kalinowski J."/>
            <person name="Ruckert C."/>
        </authorList>
    </citation>
    <scope>NUCLEOTIDE SEQUENCE</scope>
    <source>
        <strain evidence="2">JCM 4490</strain>
    </source>
</reference>
<evidence type="ECO:0000313" key="3">
    <source>
        <dbReference type="Proteomes" id="UP000620224"/>
    </source>
</evidence>
<sequence>MPASADSAGRDQEPGITETVVHRPGADSPFAESPRAIECIAVDGGKQGESHLRNRAGAQRTGAGRCRNA</sequence>
<protein>
    <submittedName>
        <fullName evidence="2">Uncharacterized protein</fullName>
    </submittedName>
</protein>
<keyword evidence="3" id="KW-1185">Reference proteome</keyword>
<evidence type="ECO:0000256" key="1">
    <source>
        <dbReference type="SAM" id="MobiDB-lite"/>
    </source>
</evidence>
<organism evidence="2 3">
    <name type="scientific">Streptomyces lucensis JCM 4490</name>
    <dbReference type="NCBI Taxonomy" id="1306176"/>
    <lineage>
        <taxon>Bacteria</taxon>
        <taxon>Bacillati</taxon>
        <taxon>Actinomycetota</taxon>
        <taxon>Actinomycetes</taxon>
        <taxon>Kitasatosporales</taxon>
        <taxon>Streptomycetaceae</taxon>
        <taxon>Streptomyces</taxon>
    </lineage>
</organism>
<gene>
    <name evidence="2" type="ORF">GCM10010503_66520</name>
</gene>
<accession>A0A918JGY6</accession>
<dbReference type="EMBL" id="BMUE01000023">
    <property type="protein sequence ID" value="GGW79584.1"/>
    <property type="molecule type" value="Genomic_DNA"/>
</dbReference>